<sequence>MGKTLRVQSPKSQAAPPKASGGAARLSTLGGSRESSTVNRNDVKKKPVKSNTISFSKHLRRSMMIRLFLQVL</sequence>
<accession>C5KSU8</accession>
<reference evidence="2 3" key="1">
    <citation type="submission" date="2008-07" db="EMBL/GenBank/DDBJ databases">
        <authorList>
            <person name="El-Sayed N."/>
            <person name="Caler E."/>
            <person name="Inman J."/>
            <person name="Amedeo P."/>
            <person name="Hass B."/>
            <person name="Wortman J."/>
        </authorList>
    </citation>
    <scope>NUCLEOTIDE SEQUENCE [LARGE SCALE GENOMIC DNA]</scope>
    <source>
        <strain evidence="3">ATCC 50983 / TXsc</strain>
    </source>
</reference>
<dbReference type="Proteomes" id="UP000007800">
    <property type="component" value="Unassembled WGS sequence"/>
</dbReference>
<gene>
    <name evidence="2" type="ORF">Pmar_PMAR001095</name>
</gene>
<proteinExistence type="predicted"/>
<feature type="region of interest" description="Disordered" evidence="1">
    <location>
        <begin position="1"/>
        <end position="49"/>
    </location>
</feature>
<evidence type="ECO:0000256" key="1">
    <source>
        <dbReference type="SAM" id="MobiDB-lite"/>
    </source>
</evidence>
<dbReference type="InParanoid" id="C5KSU8"/>
<feature type="compositionally biased region" description="Polar residues" evidence="1">
    <location>
        <begin position="29"/>
        <end position="40"/>
    </location>
</feature>
<feature type="compositionally biased region" description="Polar residues" evidence="1">
    <location>
        <begin position="1"/>
        <end position="12"/>
    </location>
</feature>
<dbReference type="AlphaFoldDB" id="C5KSU8"/>
<dbReference type="RefSeq" id="XP_002780503.1">
    <property type="nucleotide sequence ID" value="XM_002780457.1"/>
</dbReference>
<organism evidence="3">
    <name type="scientific">Perkinsus marinus (strain ATCC 50983 / TXsc)</name>
    <dbReference type="NCBI Taxonomy" id="423536"/>
    <lineage>
        <taxon>Eukaryota</taxon>
        <taxon>Sar</taxon>
        <taxon>Alveolata</taxon>
        <taxon>Perkinsozoa</taxon>
        <taxon>Perkinsea</taxon>
        <taxon>Perkinsida</taxon>
        <taxon>Perkinsidae</taxon>
        <taxon>Perkinsus</taxon>
    </lineage>
</organism>
<dbReference type="EMBL" id="GG676168">
    <property type="protein sequence ID" value="EER12298.1"/>
    <property type="molecule type" value="Genomic_DNA"/>
</dbReference>
<dbReference type="GeneID" id="9057345"/>
<protein>
    <submittedName>
        <fullName evidence="2">Uncharacterized protein</fullName>
    </submittedName>
</protein>
<keyword evidence="3" id="KW-1185">Reference proteome</keyword>
<name>C5KSU8_PERM5</name>
<evidence type="ECO:0000313" key="2">
    <source>
        <dbReference type="EMBL" id="EER12298.1"/>
    </source>
</evidence>
<evidence type="ECO:0000313" key="3">
    <source>
        <dbReference type="Proteomes" id="UP000007800"/>
    </source>
</evidence>